<reference evidence="5 6" key="1">
    <citation type="submission" date="2023-07" db="EMBL/GenBank/DDBJ databases">
        <title>Sequencing the genomes of 1000 actinobacteria strains.</title>
        <authorList>
            <person name="Klenk H.-P."/>
        </authorList>
    </citation>
    <scope>NUCLEOTIDE SEQUENCE [LARGE SCALE GENOMIC DNA]</scope>
    <source>
        <strain evidence="5 6">DSM 44508</strain>
    </source>
</reference>
<dbReference type="EC" id="2.7.1.31" evidence="5"/>
<dbReference type="Proteomes" id="UP001183619">
    <property type="component" value="Unassembled WGS sequence"/>
</dbReference>
<dbReference type="Gene3D" id="3.90.1510.10">
    <property type="entry name" value="Glycerate kinase, domain 2"/>
    <property type="match status" value="1"/>
</dbReference>
<name>A0ABU2BE99_9CORY</name>
<evidence type="ECO:0000313" key="5">
    <source>
        <dbReference type="EMBL" id="MDR7356053.1"/>
    </source>
</evidence>
<dbReference type="PIRSF" id="PIRSF006078">
    <property type="entry name" value="GlxK"/>
    <property type="match status" value="1"/>
</dbReference>
<sequence length="362" mass="36033">MRILIAPDSFKGTATAPEAAHMLSTALATELAHRGINADITTCPMADGGEGTSTIFHGQRITLPTVDANGRLTEASYTFDPDTATAYIDVAAASGLPAVQDQLQPRTADTFGTGVLIADAQTRGATRITLGLGGSATIDGGTGILVALGATPLNAAGHPLRQGGAALVDLDSIDTAQLNIPAAAVEWVLLADVTNPATGESGAAHTFGPQKGASAQDVTALEAGIAKLCEVCNVDPTIAGLGAAGAIPVSIVWLSTLLHGNADHVHLVPGATVVADSVGLAEAVAQADVVITGEGCFDAQSLSGKVVGEVLKVCAAASTPQCFVVAGAFSADVPSAHAIELIDADITAQLSDAAAQIAALIV</sequence>
<accession>A0ABU2BE99</accession>
<dbReference type="InterPro" id="IPR004381">
    <property type="entry name" value="Glycerate_kinase"/>
</dbReference>
<dbReference type="NCBIfam" id="TIGR00045">
    <property type="entry name" value="glycerate kinase"/>
    <property type="match status" value="1"/>
</dbReference>
<gene>
    <name evidence="5" type="ORF">J2S37_002591</name>
</gene>
<evidence type="ECO:0000256" key="3">
    <source>
        <dbReference type="ARBA" id="ARBA00022777"/>
    </source>
</evidence>
<dbReference type="PANTHER" id="PTHR21599:SF0">
    <property type="entry name" value="GLYCERATE KINASE"/>
    <property type="match status" value="1"/>
</dbReference>
<dbReference type="GO" id="GO:0008887">
    <property type="term" value="F:glycerate kinase activity"/>
    <property type="evidence" value="ECO:0007669"/>
    <property type="project" value="UniProtKB-EC"/>
</dbReference>
<dbReference type="Gene3D" id="3.40.50.10350">
    <property type="entry name" value="Glycerate kinase, domain 1"/>
    <property type="match status" value="1"/>
</dbReference>
<dbReference type="PANTHER" id="PTHR21599">
    <property type="entry name" value="GLYCERATE KINASE"/>
    <property type="match status" value="1"/>
</dbReference>
<protein>
    <submittedName>
        <fullName evidence="5">Glycerate kinase</fullName>
        <ecNumber evidence="5">2.7.1.31</ecNumber>
    </submittedName>
</protein>
<dbReference type="Pfam" id="PF02595">
    <property type="entry name" value="Gly_kinase"/>
    <property type="match status" value="1"/>
</dbReference>
<comment type="similarity">
    <text evidence="1 4">Belongs to the glycerate kinase type-1 family.</text>
</comment>
<keyword evidence="6" id="KW-1185">Reference proteome</keyword>
<proteinExistence type="inferred from homology"/>
<dbReference type="SUPFAM" id="SSF110738">
    <property type="entry name" value="Glycerate kinase I"/>
    <property type="match status" value="1"/>
</dbReference>
<evidence type="ECO:0000256" key="2">
    <source>
        <dbReference type="ARBA" id="ARBA00022679"/>
    </source>
</evidence>
<dbReference type="InterPro" id="IPR018197">
    <property type="entry name" value="Glycerate_kinase_RE-like"/>
</dbReference>
<comment type="caution">
    <text evidence="5">The sequence shown here is derived from an EMBL/GenBank/DDBJ whole genome shotgun (WGS) entry which is preliminary data.</text>
</comment>
<evidence type="ECO:0000256" key="4">
    <source>
        <dbReference type="PIRNR" id="PIRNR006078"/>
    </source>
</evidence>
<organism evidence="5 6">
    <name type="scientific">Corynebacterium felinum</name>
    <dbReference type="NCBI Taxonomy" id="131318"/>
    <lineage>
        <taxon>Bacteria</taxon>
        <taxon>Bacillati</taxon>
        <taxon>Actinomycetota</taxon>
        <taxon>Actinomycetes</taxon>
        <taxon>Mycobacteriales</taxon>
        <taxon>Corynebacteriaceae</taxon>
        <taxon>Corynebacterium</taxon>
    </lineage>
</organism>
<keyword evidence="3 4" id="KW-0418">Kinase</keyword>
<evidence type="ECO:0000256" key="1">
    <source>
        <dbReference type="ARBA" id="ARBA00006284"/>
    </source>
</evidence>
<dbReference type="EMBL" id="JAVDYF010000001">
    <property type="protein sequence ID" value="MDR7356053.1"/>
    <property type="molecule type" value="Genomic_DNA"/>
</dbReference>
<keyword evidence="2 4" id="KW-0808">Transferase</keyword>
<dbReference type="InterPro" id="IPR036129">
    <property type="entry name" value="Glycerate_kinase_sf"/>
</dbReference>
<dbReference type="InterPro" id="IPR018193">
    <property type="entry name" value="Glyc_kinase_flavodox-like_fold"/>
</dbReference>
<evidence type="ECO:0000313" key="6">
    <source>
        <dbReference type="Proteomes" id="UP001183619"/>
    </source>
</evidence>
<dbReference type="RefSeq" id="WP_277103492.1">
    <property type="nucleotide sequence ID" value="NZ_BAAAJS010000069.1"/>
</dbReference>